<feature type="region of interest" description="Disordered" evidence="3">
    <location>
        <begin position="428"/>
        <end position="454"/>
    </location>
</feature>
<feature type="compositionally biased region" description="Polar residues" evidence="3">
    <location>
        <begin position="323"/>
        <end position="338"/>
    </location>
</feature>
<dbReference type="OrthoDB" id="10309694at2759"/>
<evidence type="ECO:0000313" key="6">
    <source>
        <dbReference type="EMBL" id="TYK15751.1"/>
    </source>
</evidence>
<evidence type="ECO:0000313" key="8">
    <source>
        <dbReference type="Proteomes" id="UP000321947"/>
    </source>
</evidence>
<accession>A0A5A7SU53</accession>
<dbReference type="GO" id="GO:0016554">
    <property type="term" value="P:cytidine to uridine editing"/>
    <property type="evidence" value="ECO:0007669"/>
    <property type="project" value="InterPro"/>
</dbReference>
<evidence type="ECO:0000259" key="4">
    <source>
        <dbReference type="Pfam" id="PF21864"/>
    </source>
</evidence>
<dbReference type="InterPro" id="IPR039206">
    <property type="entry name" value="MORF/ORRM1/DAG-like"/>
</dbReference>
<evidence type="ECO:0000256" key="2">
    <source>
        <dbReference type="ARBA" id="ARBA00022946"/>
    </source>
</evidence>
<dbReference type="STRING" id="1194695.A0A5A7SU53"/>
<protein>
    <submittedName>
        <fullName evidence="5">Multiple organellar RNA editing factor 4</fullName>
    </submittedName>
</protein>
<feature type="domain" description="MORF/ORRM1/DAG-like MORF" evidence="4">
    <location>
        <begin position="168"/>
        <end position="261"/>
    </location>
</feature>
<dbReference type="Proteomes" id="UP000321393">
    <property type="component" value="Unassembled WGS sequence"/>
</dbReference>
<gene>
    <name evidence="6" type="ORF">E5676_scaffold35G002550</name>
    <name evidence="5" type="ORF">E6C27_scaffold65G001590</name>
</gene>
<dbReference type="GO" id="GO:0006397">
    <property type="term" value="P:mRNA processing"/>
    <property type="evidence" value="ECO:0007669"/>
    <property type="project" value="UniProtKB-KW"/>
</dbReference>
<dbReference type="Pfam" id="PF21864">
    <property type="entry name" value="MORF_dom"/>
    <property type="match status" value="1"/>
</dbReference>
<reference evidence="7 8" key="1">
    <citation type="submission" date="2019-08" db="EMBL/GenBank/DDBJ databases">
        <title>Draft genome sequences of two oriental melons (Cucumis melo L. var makuwa).</title>
        <authorList>
            <person name="Kwon S.-Y."/>
        </authorList>
    </citation>
    <scope>NUCLEOTIDE SEQUENCE [LARGE SCALE GENOMIC DNA]</scope>
    <source>
        <strain evidence="8">cv. Chang Bougi</strain>
        <strain evidence="7">cv. SW 3</strain>
        <tissue evidence="5">Leaf</tissue>
    </source>
</reference>
<feature type="compositionally biased region" description="Basic and acidic residues" evidence="3">
    <location>
        <begin position="357"/>
        <end position="367"/>
    </location>
</feature>
<dbReference type="GO" id="GO:0080156">
    <property type="term" value="P:mitochondrial mRNA modification"/>
    <property type="evidence" value="ECO:0007669"/>
    <property type="project" value="TreeGrafter"/>
</dbReference>
<dbReference type="AlphaFoldDB" id="A0A5A7SU53"/>
<keyword evidence="2" id="KW-0809">Transit peptide</keyword>
<dbReference type="EMBL" id="SSTD01008475">
    <property type="protein sequence ID" value="TYK15751.1"/>
    <property type="molecule type" value="Genomic_DNA"/>
</dbReference>
<feature type="region of interest" description="Disordered" evidence="3">
    <location>
        <begin position="284"/>
        <end position="381"/>
    </location>
</feature>
<dbReference type="InterPro" id="IPR054059">
    <property type="entry name" value="MORF/ORRM1/DAG-like_MORF"/>
</dbReference>
<proteinExistence type="predicted"/>
<evidence type="ECO:0000256" key="1">
    <source>
        <dbReference type="ARBA" id="ARBA00022664"/>
    </source>
</evidence>
<dbReference type="PANTHER" id="PTHR31346:SF5">
    <property type="entry name" value="MULTIPLE ORGANELLAR RNA EDITING FACTOR 1, MITOCHONDRIAL"/>
    <property type="match status" value="1"/>
</dbReference>
<sequence length="1028" mass="115631">MALHSLRLRRTLSFLSAFHRYAAVSGQTSHSIFCPSAPSLSKSPAMISPHWPLRLSSIASYSRLSFASNSEDDKIGTDIESGSEDVKIGTDIASGSEDVKIGNDIASGSEYVKIGNDIASGSEDVKIGTDTASCKIGNGIASGSEDVKIGNDIASVDIWTDTPEGCDYNHWLIIMDFKDSKPTTEEMVRTYEETCAKGLNISVEEAKQKIYACTTTTYQGFQAVMTKEESEKFRGSLPGVLFILPDSYVDPVNKEYGGDKYINGTVIPRSPPRQNVGRQVQKRFSGNLDQPRYERPATSAPNRQANSSFNQQGSMRGDECHSRASQNYSPQGPSQNYGSPELRERKDRSPMNTSALEGRDSYQEGRDSYQGGRGPMPSHRGNYIQRVQETYNYDVQGNYQSQREQIDYMPPPGHSNYGSGFTLGLRERRDHSPMNNSALEGRDSYQGGRGPMPSHRGNDIQRVQEIYNSDVQGNYQSQREQIDYMPPPSQSNYGSGFTQGLRERRDYSPMNTYAPEGRDFYQGRRGPMPYHQVNYNQRGHGSYNHEVQGNYLPKGEQRDYVLPPGQSNYGSGFTQGLRERREYSPMNTYAPEGRDSYQGGRGPMPYHQVNDIQRVQESYNCDVQGNYQSQQEQIGSVPPPSQSNYGNGFTRGIGERRNYSPMNTYAPEGRDSYQGGRGPMPYHQVNDIERVQESYNCNVQGNYQSQREQIGYVPPPGQGNYGSGFTRGIGERRNYSPMNTCAPEGRDFYQGGRGPMPYHQVNDIERVQESYNCDVQGNYQSQREQIGYVPPPGQSNYGSGFTRGIGERRNYSPMNTYALEGRDLYQGERGPMPYHQVNYNQRGHGSYNHDMRRNYFPQGQHRDYVPPPCQSNYGSDFTRGLGERRDYSPMNTYLPKGRGSYHGGRGPMPYHQVNYNQRGQGIYTHDVEENCLPQGEQRDYVPRLGQGIFCRGFNLAQGGPCEQGGYRGHGAGMPHGQGQCHGSYPSSIEGHRFSQGFQRNMQEEQRNYISCGRTWDDQVRHSNLVNLK</sequence>
<name>A0A5A7SU53_CUCMM</name>
<feature type="region of interest" description="Disordered" evidence="3">
    <location>
        <begin position="627"/>
        <end position="675"/>
    </location>
</feature>
<dbReference type="Proteomes" id="UP000321947">
    <property type="component" value="Unassembled WGS sequence"/>
</dbReference>
<comment type="caution">
    <text evidence="5">The sequence shown here is derived from an EMBL/GenBank/DDBJ whole genome shotgun (WGS) entry which is preliminary data.</text>
</comment>
<dbReference type="EMBL" id="SSTE01020484">
    <property type="protein sequence ID" value="KAA0034168.1"/>
    <property type="molecule type" value="Genomic_DNA"/>
</dbReference>
<evidence type="ECO:0000256" key="3">
    <source>
        <dbReference type="SAM" id="MobiDB-lite"/>
    </source>
</evidence>
<feature type="compositionally biased region" description="Polar residues" evidence="3">
    <location>
        <begin position="299"/>
        <end position="314"/>
    </location>
</feature>
<evidence type="ECO:0000313" key="7">
    <source>
        <dbReference type="Proteomes" id="UP000321393"/>
    </source>
</evidence>
<evidence type="ECO:0000313" key="5">
    <source>
        <dbReference type="EMBL" id="KAA0034168.1"/>
    </source>
</evidence>
<dbReference type="GO" id="GO:0005739">
    <property type="term" value="C:mitochondrion"/>
    <property type="evidence" value="ECO:0007669"/>
    <property type="project" value="TreeGrafter"/>
</dbReference>
<organism evidence="5 7">
    <name type="scientific">Cucumis melo var. makuwa</name>
    <name type="common">Oriental melon</name>
    <dbReference type="NCBI Taxonomy" id="1194695"/>
    <lineage>
        <taxon>Eukaryota</taxon>
        <taxon>Viridiplantae</taxon>
        <taxon>Streptophyta</taxon>
        <taxon>Embryophyta</taxon>
        <taxon>Tracheophyta</taxon>
        <taxon>Spermatophyta</taxon>
        <taxon>Magnoliopsida</taxon>
        <taxon>eudicotyledons</taxon>
        <taxon>Gunneridae</taxon>
        <taxon>Pentapetalae</taxon>
        <taxon>rosids</taxon>
        <taxon>fabids</taxon>
        <taxon>Cucurbitales</taxon>
        <taxon>Cucurbitaceae</taxon>
        <taxon>Benincaseae</taxon>
        <taxon>Cucumis</taxon>
    </lineage>
</organism>
<keyword evidence="1" id="KW-0507">mRNA processing</keyword>
<dbReference type="PANTHER" id="PTHR31346">
    <property type="entry name" value="MULTIPLE ORGANELLAR RNA EDITING FACTOR 2, CHLOROPLASTIC-RELATED-RELATED"/>
    <property type="match status" value="1"/>
</dbReference>